<dbReference type="Gene3D" id="1.20.1420.20">
    <property type="entry name" value="M75 peptidase, HXXE motif"/>
    <property type="match status" value="1"/>
</dbReference>
<dbReference type="PANTHER" id="PTHR39192:SF1">
    <property type="entry name" value="IRON UPTAKE SYSTEM COMPONENT EFEO"/>
    <property type="match status" value="1"/>
</dbReference>
<dbReference type="InterPro" id="IPR050894">
    <property type="entry name" value="EfeM/EfeO_iron_uptake"/>
</dbReference>
<dbReference type="InterPro" id="IPR034981">
    <property type="entry name" value="Imelysin-like_EfeO/Algp7"/>
</dbReference>
<comment type="subcellular location">
    <subcellularLocation>
        <location evidence="1">Cell envelope</location>
    </subcellularLocation>
</comment>
<dbReference type="InterPro" id="IPR053377">
    <property type="entry name" value="Iron_uptake_EfeM/EfeO"/>
</dbReference>
<feature type="chain" id="PRO_5031110938" evidence="4">
    <location>
        <begin position="27"/>
        <end position="384"/>
    </location>
</feature>
<evidence type="ECO:0000259" key="5">
    <source>
        <dbReference type="Pfam" id="PF09375"/>
    </source>
</evidence>
<comment type="similarity">
    <text evidence="2">Belongs to the EfeM/EfeO family.</text>
</comment>
<evidence type="ECO:0000256" key="2">
    <source>
        <dbReference type="ARBA" id="ARBA00005989"/>
    </source>
</evidence>
<dbReference type="RefSeq" id="WP_184864768.1">
    <property type="nucleotide sequence ID" value="NZ_BAAAWY010000018.1"/>
</dbReference>
<dbReference type="EMBL" id="JACHIR010000001">
    <property type="protein sequence ID" value="MBB5893453.1"/>
    <property type="molecule type" value="Genomic_DNA"/>
</dbReference>
<dbReference type="InterPro" id="IPR038352">
    <property type="entry name" value="Imelysin_sf"/>
</dbReference>
<dbReference type="PROSITE" id="PS51257">
    <property type="entry name" value="PROKAR_LIPOPROTEIN"/>
    <property type="match status" value="1"/>
</dbReference>
<reference evidence="6 7" key="1">
    <citation type="submission" date="2020-08" db="EMBL/GenBank/DDBJ databases">
        <title>Sequencing the genomes of 1000 actinobacteria strains.</title>
        <authorList>
            <person name="Klenk H.-P."/>
        </authorList>
    </citation>
    <scope>NUCLEOTIDE SEQUENCE [LARGE SCALE GENOMIC DNA]</scope>
    <source>
        <strain evidence="6 7">DSM 43851</strain>
    </source>
</reference>
<dbReference type="Pfam" id="PF09375">
    <property type="entry name" value="Peptidase_M75"/>
    <property type="match status" value="1"/>
</dbReference>
<feature type="domain" description="Imelysin-like" evidence="5">
    <location>
        <begin position="144"/>
        <end position="376"/>
    </location>
</feature>
<gene>
    <name evidence="6" type="ORF">BJ998_004649</name>
</gene>
<evidence type="ECO:0000313" key="6">
    <source>
        <dbReference type="EMBL" id="MBB5893453.1"/>
    </source>
</evidence>
<protein>
    <submittedName>
        <fullName evidence="6">Iron uptake system component EfeO</fullName>
    </submittedName>
</protein>
<evidence type="ECO:0000313" key="7">
    <source>
        <dbReference type="Proteomes" id="UP000585638"/>
    </source>
</evidence>
<evidence type="ECO:0000256" key="3">
    <source>
        <dbReference type="ARBA" id="ARBA00022729"/>
    </source>
</evidence>
<organism evidence="6 7">
    <name type="scientific">Kutzneria kofuensis</name>
    <dbReference type="NCBI Taxonomy" id="103725"/>
    <lineage>
        <taxon>Bacteria</taxon>
        <taxon>Bacillati</taxon>
        <taxon>Actinomycetota</taxon>
        <taxon>Actinomycetes</taxon>
        <taxon>Pseudonocardiales</taxon>
        <taxon>Pseudonocardiaceae</taxon>
        <taxon>Kutzneria</taxon>
    </lineage>
</organism>
<dbReference type="InterPro" id="IPR018976">
    <property type="entry name" value="Imelysin-like"/>
</dbReference>
<keyword evidence="3 4" id="KW-0732">Signal</keyword>
<dbReference type="Proteomes" id="UP000585638">
    <property type="component" value="Unassembled WGS sequence"/>
</dbReference>
<dbReference type="CDD" id="cd14656">
    <property type="entry name" value="Imelysin-like_EfeO"/>
    <property type="match status" value="1"/>
</dbReference>
<feature type="signal peptide" evidence="4">
    <location>
        <begin position="1"/>
        <end position="26"/>
    </location>
</feature>
<dbReference type="AlphaFoldDB" id="A0A7W9NIS8"/>
<dbReference type="GO" id="GO:0030313">
    <property type="term" value="C:cell envelope"/>
    <property type="evidence" value="ECO:0007669"/>
    <property type="project" value="UniProtKB-SubCell"/>
</dbReference>
<dbReference type="PANTHER" id="PTHR39192">
    <property type="entry name" value="IRON UPTAKE SYSTEM COMPONENT EFEO"/>
    <property type="match status" value="1"/>
</dbReference>
<name>A0A7W9NIS8_9PSEU</name>
<comment type="caution">
    <text evidence="6">The sequence shown here is derived from an EMBL/GenBank/DDBJ whole genome shotgun (WGS) entry which is preliminary data.</text>
</comment>
<dbReference type="NCBIfam" id="NF041757">
    <property type="entry name" value="EfeO"/>
    <property type="match status" value="1"/>
</dbReference>
<evidence type="ECO:0000256" key="4">
    <source>
        <dbReference type="SAM" id="SignalP"/>
    </source>
</evidence>
<accession>A0A7W9NIS8</accession>
<keyword evidence="7" id="KW-1185">Reference proteome</keyword>
<proteinExistence type="inferred from homology"/>
<sequence>MRTTIGLTAIAAAATLALTACGGSSASGNPPSNAPAGEGGDVTVTLTADGCQPSPSSISSGAVNFKVTNKDAAAVTEAELMSGGQILGEQENLTPGLSGGFSLELAKGDYQMYCPGAKQDHWDFHVTGQATKSWKDNPALVTATTDYGKWVVDQVNQLVTGTKAFADAVKAGDMAKASVAYGQARVFYEKVEPVAEVWGDLDKNIDGRADDFDNPGDFKGFHRIEQAIFEAKKLDGMGPVADELVTNVTKLQQLVAKATFQPAEIANGATELVNEIQKSKVTGEEERYSHIDLLDFRGNLDGSMQAFTVLLPALQKSAPDVAKAVQDQNAAVEAALKPYQQSPGYLDTGFVDYSTVTKDQQKTLSQAVNALGEAMSRVAAKVTQ</sequence>
<evidence type="ECO:0000256" key="1">
    <source>
        <dbReference type="ARBA" id="ARBA00004196"/>
    </source>
</evidence>